<keyword evidence="5" id="KW-1185">Reference proteome</keyword>
<sequence>MGTKLKTLLPLLLLALLSLSTLYTTSQAKEDPKLKECRRQCSQRPRQQREQCEQWCWEQHQQREQEGECERERGQEGNCRKAEKHLEQCRRQCEETQYGGQRQQCKQQCQKRYEEEKQRSQGQEGERGREQERGTGSDRDPQERIRQCKKECREQHGERQARWQCEQQCEERERVREHGRRDLNSRRWEEEEEGEERGGENPYVFKREHFKHKLRTEHGNVRVLTNFAKRSKLLLGIANYRVVLIELNPRTFVLPNHWDADDICYVVKGRGTVTVLKKEEKQSHSIRQGDILKVDAGSVVYVINSDSRDKLIIAKLVNPVSTPGKFETFFGAGGENPESFYRGFSDEVLEAAFNTERDRIERVFGKQRRGPIVQASEEQIRSMTRETSEGGQHWPFGEGGRFGESRGPFNILKKRPTYSNQYGQLHEVDANDYRPLGELDVKINLANISSGSMEAPTYNSRSTMIGVVVGGRGRVEIVCPHLGKQSETGTGRSRGRYGDNEDDDDDDDDDDESGQHGQKGQRYRTIRANLSPGTVFVVPAGHPFAEIASRDENIQIMCFNVPAEKNERIFLTGRNNVMSKMEREAKELAFDASAREVDELFNSQREQAFMPGPESRRSPRGGGRRESHGFIASVLEAAAGM</sequence>
<feature type="domain" description="Cupin type-1" evidence="3">
    <location>
        <begin position="409"/>
        <end position="598"/>
    </location>
</feature>
<feature type="region of interest" description="Disordered" evidence="1">
    <location>
        <begin position="119"/>
        <end position="142"/>
    </location>
</feature>
<feature type="chain" id="PRO_5043854814" evidence="2">
    <location>
        <begin position="29"/>
        <end position="641"/>
    </location>
</feature>
<dbReference type="Proteomes" id="UP001140206">
    <property type="component" value="Chromosome 4"/>
</dbReference>
<feature type="signal peptide" evidence="2">
    <location>
        <begin position="1"/>
        <end position="28"/>
    </location>
</feature>
<dbReference type="SUPFAM" id="SSF51182">
    <property type="entry name" value="RmlC-like cupins"/>
    <property type="match status" value="1"/>
</dbReference>
<protein>
    <submittedName>
        <fullName evidence="4">Conglutin beta 1</fullName>
    </submittedName>
</protein>
<feature type="compositionally biased region" description="Acidic residues" evidence="1">
    <location>
        <begin position="500"/>
        <end position="512"/>
    </location>
</feature>
<dbReference type="CDD" id="cd02244">
    <property type="entry name" value="cupin_7S_vicilin-like_N"/>
    <property type="match status" value="1"/>
</dbReference>
<organism evidence="4 5">
    <name type="scientific">Rhynchospora pubera</name>
    <dbReference type="NCBI Taxonomy" id="906938"/>
    <lineage>
        <taxon>Eukaryota</taxon>
        <taxon>Viridiplantae</taxon>
        <taxon>Streptophyta</taxon>
        <taxon>Embryophyta</taxon>
        <taxon>Tracheophyta</taxon>
        <taxon>Spermatophyta</taxon>
        <taxon>Magnoliopsida</taxon>
        <taxon>Liliopsida</taxon>
        <taxon>Poales</taxon>
        <taxon>Cyperaceae</taxon>
        <taxon>Cyperoideae</taxon>
        <taxon>Rhynchosporeae</taxon>
        <taxon>Rhynchospora</taxon>
    </lineage>
</organism>
<evidence type="ECO:0000259" key="3">
    <source>
        <dbReference type="SMART" id="SM00835"/>
    </source>
</evidence>
<feature type="region of interest" description="Disordered" evidence="1">
    <location>
        <begin position="609"/>
        <end position="628"/>
    </location>
</feature>
<keyword evidence="2" id="KW-0732">Signal</keyword>
<dbReference type="Gene3D" id="2.60.120.10">
    <property type="entry name" value="Jelly Rolls"/>
    <property type="match status" value="2"/>
</dbReference>
<dbReference type="PANTHER" id="PTHR31189">
    <property type="entry name" value="OS03G0336100 PROTEIN-RELATED"/>
    <property type="match status" value="1"/>
</dbReference>
<reference evidence="4" key="1">
    <citation type="submission" date="2022-08" db="EMBL/GenBank/DDBJ databases">
        <authorList>
            <person name="Marques A."/>
        </authorList>
    </citation>
    <scope>NUCLEOTIDE SEQUENCE</scope>
    <source>
        <strain evidence="4">RhyPub2mFocal</strain>
        <tissue evidence="4">Leaves</tissue>
    </source>
</reference>
<comment type="caution">
    <text evidence="4">The sequence shown here is derived from an EMBL/GenBank/DDBJ whole genome shotgun (WGS) entry which is preliminary data.</text>
</comment>
<accession>A0AAV8D4K1</accession>
<evidence type="ECO:0000313" key="4">
    <source>
        <dbReference type="EMBL" id="KAJ4763753.1"/>
    </source>
</evidence>
<dbReference type="AlphaFoldDB" id="A0AAV8D4K1"/>
<feature type="domain" description="Cupin type-1" evidence="3">
    <location>
        <begin position="202"/>
        <end position="361"/>
    </location>
</feature>
<evidence type="ECO:0000256" key="2">
    <source>
        <dbReference type="SAM" id="SignalP"/>
    </source>
</evidence>
<dbReference type="PANTHER" id="PTHR31189:SF79">
    <property type="entry name" value="63 KDA GLOBULIN-LIKE PROTEIN"/>
    <property type="match status" value="1"/>
</dbReference>
<dbReference type="Pfam" id="PF00190">
    <property type="entry name" value="Cupin_1"/>
    <property type="match status" value="2"/>
</dbReference>
<name>A0AAV8D4K1_9POAL</name>
<dbReference type="EMBL" id="JAMFTS010000004">
    <property type="protein sequence ID" value="KAJ4763753.1"/>
    <property type="molecule type" value="Genomic_DNA"/>
</dbReference>
<proteinExistence type="predicted"/>
<dbReference type="CDD" id="cd02245">
    <property type="entry name" value="cupin_7S_vicilin-like_C"/>
    <property type="match status" value="1"/>
</dbReference>
<gene>
    <name evidence="4" type="ORF">LUZ62_074128</name>
</gene>
<evidence type="ECO:0000313" key="5">
    <source>
        <dbReference type="Proteomes" id="UP001140206"/>
    </source>
</evidence>
<dbReference type="InterPro" id="IPR050253">
    <property type="entry name" value="Seed_Storage-Functional"/>
</dbReference>
<feature type="region of interest" description="Disordered" evidence="1">
    <location>
        <begin position="479"/>
        <end position="526"/>
    </location>
</feature>
<dbReference type="SMART" id="SM00835">
    <property type="entry name" value="Cupin_1"/>
    <property type="match status" value="2"/>
</dbReference>
<evidence type="ECO:0000256" key="1">
    <source>
        <dbReference type="SAM" id="MobiDB-lite"/>
    </source>
</evidence>
<dbReference type="InterPro" id="IPR011051">
    <property type="entry name" value="RmlC_Cupin_sf"/>
</dbReference>
<dbReference type="InterPro" id="IPR014710">
    <property type="entry name" value="RmlC-like_jellyroll"/>
</dbReference>
<dbReference type="InterPro" id="IPR006045">
    <property type="entry name" value="Cupin_1"/>
</dbReference>